<dbReference type="AlphaFoldDB" id="A0A0V1FX93"/>
<organism evidence="1 2">
    <name type="scientific">Trichinella pseudospiralis</name>
    <name type="common">Parasitic roundworm</name>
    <dbReference type="NCBI Taxonomy" id="6337"/>
    <lineage>
        <taxon>Eukaryota</taxon>
        <taxon>Metazoa</taxon>
        <taxon>Ecdysozoa</taxon>
        <taxon>Nematoda</taxon>
        <taxon>Enoplea</taxon>
        <taxon>Dorylaimia</taxon>
        <taxon>Trichinellida</taxon>
        <taxon>Trichinellidae</taxon>
        <taxon>Trichinella</taxon>
    </lineage>
</organism>
<proteinExistence type="predicted"/>
<sequence length="70" mass="8438">MLNQLSNSTTERKREYLIHSNAMGDLEEETIYNFTNLFIAYQRIYRKEESMIVVQSCYCLKIISMAYWNK</sequence>
<reference evidence="1 2" key="1">
    <citation type="submission" date="2015-01" db="EMBL/GenBank/DDBJ databases">
        <title>Evolution of Trichinella species and genotypes.</title>
        <authorList>
            <person name="Korhonen P.K."/>
            <person name="Edoardo P."/>
            <person name="Giuseppe L.R."/>
            <person name="Gasser R.B."/>
        </authorList>
    </citation>
    <scope>NUCLEOTIDE SEQUENCE [LARGE SCALE GENOMIC DNA]</scope>
    <source>
        <strain evidence="1">ISS470</strain>
    </source>
</reference>
<name>A0A0V1FX93_TRIPS</name>
<dbReference type="EMBL" id="JYDT01000019">
    <property type="protein sequence ID" value="KRY90662.1"/>
    <property type="molecule type" value="Genomic_DNA"/>
</dbReference>
<evidence type="ECO:0000313" key="2">
    <source>
        <dbReference type="Proteomes" id="UP000054995"/>
    </source>
</evidence>
<evidence type="ECO:0000313" key="1">
    <source>
        <dbReference type="EMBL" id="KRY90662.1"/>
    </source>
</evidence>
<keyword evidence="2" id="KW-1185">Reference proteome</keyword>
<gene>
    <name evidence="1" type="ORF">T4D_10776</name>
</gene>
<protein>
    <submittedName>
        <fullName evidence="1">Uncharacterized protein</fullName>
    </submittedName>
</protein>
<accession>A0A0V1FX93</accession>
<dbReference type="Proteomes" id="UP000054995">
    <property type="component" value="Unassembled WGS sequence"/>
</dbReference>
<comment type="caution">
    <text evidence="1">The sequence shown here is derived from an EMBL/GenBank/DDBJ whole genome shotgun (WGS) entry which is preliminary data.</text>
</comment>